<keyword evidence="4" id="KW-0813">Transport</keyword>
<dbReference type="InterPro" id="IPR038081">
    <property type="entry name" value="CalX-like_sf"/>
</dbReference>
<gene>
    <name evidence="6" type="ORF">Pmgp_00212</name>
</gene>
<dbReference type="PANTHER" id="PTHR11878:SF65">
    <property type="entry name" value="NA_CA-EXCHANGE PROTEIN, ISOFORM G"/>
    <property type="match status" value="1"/>
</dbReference>
<dbReference type="Pfam" id="PF03160">
    <property type="entry name" value="Calx-beta"/>
    <property type="match status" value="1"/>
</dbReference>
<feature type="domain" description="Calx-beta" evidence="5">
    <location>
        <begin position="272"/>
        <end position="371"/>
    </location>
</feature>
<dbReference type="RefSeq" id="WP_134212117.1">
    <property type="nucleotide sequence ID" value="NZ_QFFZ01000002.1"/>
</dbReference>
<accession>A0A4Y7RWC8</accession>
<evidence type="ECO:0000256" key="1">
    <source>
        <dbReference type="ARBA" id="ARBA00022729"/>
    </source>
</evidence>
<keyword evidence="3" id="KW-0106">Calcium</keyword>
<dbReference type="AlphaFoldDB" id="A0A4Y7RWC8"/>
<proteinExistence type="predicted"/>
<dbReference type="GO" id="GO:0007154">
    <property type="term" value="P:cell communication"/>
    <property type="evidence" value="ECO:0007669"/>
    <property type="project" value="InterPro"/>
</dbReference>
<sequence length="684" mass="72219">MKKSNKILPILMTLAFLILCFVLPVSAGVNEGMVESSRISNSTGVDSKFLTSQSSGGLVVQNMVSGQQLAEALVGSGVTISNVSYTGTASSAGTFAGGTGIIGFESGVILSTGNISNVVGPNQETGAGDDNNLPGDTELNGLIPGYETQDATILEFDFVPVSNAIRIQYVFASDEYNEYVGSDYNDVFGFFVNGQNIALVPESNDRVSVNNINLGKNAQYYRNNENGSINTEMDGLTTVLTARATVTPNQTNRIKLAIADAGDGILDSVIMIKASSFMAEQPGQFSFSSGGYSLDENGGTVTITVNRINGSDGTVAVNYASSDGTATAGVDYTAASGTLTFNEGETSKTFTVNIIDDNIVEGNETINLTLSNPTGGATLGVQSNSVITIMDNEAAQPNPTVSLSLNASSVPVNTNVTATAVAEGISDPVYQFWVKESADETWTYSGDFTSSNTYTFTRDVPGSYMVYAYAKSANAPSSTSVQSNAAYVVFTTTGSGVSNLVVTGPNGRQDVGVNATFTATATNVGGTTLYQFWVHDQNGWTCVQDYSTVNTYTLYNLQPGSYVVAVYALDSNDVAARNWHKAYYRVFILNVGSMVSISAPSNVTAGQSVNVSATATGLTGAEYQFWYQNPSGTWILGQGYSNNNMFSFVSSETGAYKVIVYAKDHYAPNTDQFSVFDIATVNCQ</sequence>
<protein>
    <recommendedName>
        <fullName evidence="5">Calx-beta domain-containing protein</fullName>
    </recommendedName>
</protein>
<dbReference type="InterPro" id="IPR003644">
    <property type="entry name" value="Calx_beta"/>
</dbReference>
<dbReference type="InterPro" id="IPR049804">
    <property type="entry name" value="Choice_anch_L"/>
</dbReference>
<dbReference type="Proteomes" id="UP000297597">
    <property type="component" value="Unassembled WGS sequence"/>
</dbReference>
<organism evidence="6 7">
    <name type="scientific">Pelotomaculum propionicicum</name>
    <dbReference type="NCBI Taxonomy" id="258475"/>
    <lineage>
        <taxon>Bacteria</taxon>
        <taxon>Bacillati</taxon>
        <taxon>Bacillota</taxon>
        <taxon>Clostridia</taxon>
        <taxon>Eubacteriales</taxon>
        <taxon>Desulfotomaculaceae</taxon>
        <taxon>Pelotomaculum</taxon>
    </lineage>
</organism>
<dbReference type="GO" id="GO:0030001">
    <property type="term" value="P:metal ion transport"/>
    <property type="evidence" value="ECO:0007669"/>
    <property type="project" value="TreeGrafter"/>
</dbReference>
<keyword evidence="1" id="KW-0732">Signal</keyword>
<evidence type="ECO:0000256" key="4">
    <source>
        <dbReference type="ARBA" id="ARBA00023065"/>
    </source>
</evidence>
<comment type="caution">
    <text evidence="6">The sequence shown here is derived from an EMBL/GenBank/DDBJ whole genome shotgun (WGS) entry which is preliminary data.</text>
</comment>
<dbReference type="OrthoDB" id="9798386at2"/>
<evidence type="ECO:0000256" key="2">
    <source>
        <dbReference type="ARBA" id="ARBA00022737"/>
    </source>
</evidence>
<evidence type="ECO:0000259" key="5">
    <source>
        <dbReference type="SMART" id="SM00237"/>
    </source>
</evidence>
<dbReference type="NCBIfam" id="NF038133">
    <property type="entry name" value="choice_anch_L"/>
    <property type="match status" value="1"/>
</dbReference>
<keyword evidence="2" id="KW-0677">Repeat</keyword>
<keyword evidence="7" id="KW-1185">Reference proteome</keyword>
<dbReference type="SUPFAM" id="SSF141072">
    <property type="entry name" value="CalX-like"/>
    <property type="match status" value="1"/>
</dbReference>
<dbReference type="EMBL" id="QFFZ01000002">
    <property type="protein sequence ID" value="TEB13318.1"/>
    <property type="molecule type" value="Genomic_DNA"/>
</dbReference>
<evidence type="ECO:0000256" key="3">
    <source>
        <dbReference type="ARBA" id="ARBA00022837"/>
    </source>
</evidence>
<reference evidence="6 7" key="1">
    <citation type="journal article" date="2018" name="Environ. Microbiol.">
        <title>Novel energy conservation strategies and behaviour of Pelotomaculum schinkii driving syntrophic propionate catabolism.</title>
        <authorList>
            <person name="Hidalgo-Ahumada C.A.P."/>
            <person name="Nobu M.K."/>
            <person name="Narihiro T."/>
            <person name="Tamaki H."/>
            <person name="Liu W.T."/>
            <person name="Kamagata Y."/>
            <person name="Stams A.J.M."/>
            <person name="Imachi H."/>
            <person name="Sousa D.Z."/>
        </authorList>
    </citation>
    <scope>NUCLEOTIDE SEQUENCE [LARGE SCALE GENOMIC DNA]</scope>
    <source>
        <strain evidence="6 7">MGP</strain>
    </source>
</reference>
<keyword evidence="4" id="KW-0406">Ion transport</keyword>
<dbReference type="Gene3D" id="2.60.40.2030">
    <property type="match status" value="1"/>
</dbReference>
<dbReference type="GO" id="GO:0016020">
    <property type="term" value="C:membrane"/>
    <property type="evidence" value="ECO:0007669"/>
    <property type="project" value="InterPro"/>
</dbReference>
<dbReference type="SMART" id="SM00237">
    <property type="entry name" value="Calx_beta"/>
    <property type="match status" value="1"/>
</dbReference>
<dbReference type="PANTHER" id="PTHR11878">
    <property type="entry name" value="SODIUM/CALCIUM EXCHANGER"/>
    <property type="match status" value="1"/>
</dbReference>
<dbReference type="InterPro" id="IPR051171">
    <property type="entry name" value="CaCA"/>
</dbReference>
<evidence type="ECO:0000313" key="7">
    <source>
        <dbReference type="Proteomes" id="UP000297597"/>
    </source>
</evidence>
<name>A0A4Y7RWC8_9FIRM</name>
<evidence type="ECO:0000313" key="6">
    <source>
        <dbReference type="EMBL" id="TEB13318.1"/>
    </source>
</evidence>